<accession>A0A4Q9GZP0</accession>
<gene>
    <name evidence="2" type="ORF">EYE40_10970</name>
</gene>
<reference evidence="3" key="1">
    <citation type="submission" date="2019-02" db="EMBL/GenBank/DDBJ databases">
        <title>Glaciihabitans arcticus sp. nov., a psychrotolerant bacterium isolated from polar soil.</title>
        <authorList>
            <person name="Dahal R.H."/>
        </authorList>
    </citation>
    <scope>NUCLEOTIDE SEQUENCE [LARGE SCALE GENOMIC DNA]</scope>
    <source>
        <strain evidence="3">RP-3-7</strain>
    </source>
</reference>
<feature type="signal peptide" evidence="1">
    <location>
        <begin position="1"/>
        <end position="17"/>
    </location>
</feature>
<evidence type="ECO:0000313" key="3">
    <source>
        <dbReference type="Proteomes" id="UP000294194"/>
    </source>
</evidence>
<evidence type="ECO:0000256" key="1">
    <source>
        <dbReference type="SAM" id="SignalP"/>
    </source>
</evidence>
<keyword evidence="1" id="KW-0732">Signal</keyword>
<name>A0A4Q9GZP0_9MICO</name>
<comment type="caution">
    <text evidence="2">The sequence shown here is derived from an EMBL/GenBank/DDBJ whole genome shotgun (WGS) entry which is preliminary data.</text>
</comment>
<dbReference type="PROSITE" id="PS51257">
    <property type="entry name" value="PROKAR_LIPOPROTEIN"/>
    <property type="match status" value="1"/>
</dbReference>
<keyword evidence="3" id="KW-1185">Reference proteome</keyword>
<protein>
    <submittedName>
        <fullName evidence="2">Uncharacterized protein</fullName>
    </submittedName>
</protein>
<dbReference type="Proteomes" id="UP000294194">
    <property type="component" value="Unassembled WGS sequence"/>
</dbReference>
<proteinExistence type="predicted"/>
<feature type="chain" id="PRO_5039649707" evidence="1">
    <location>
        <begin position="18"/>
        <end position="161"/>
    </location>
</feature>
<organism evidence="2 3">
    <name type="scientific">Glaciihabitans arcticus</name>
    <dbReference type="NCBI Taxonomy" id="2668039"/>
    <lineage>
        <taxon>Bacteria</taxon>
        <taxon>Bacillati</taxon>
        <taxon>Actinomycetota</taxon>
        <taxon>Actinomycetes</taxon>
        <taxon>Micrococcales</taxon>
        <taxon>Microbacteriaceae</taxon>
        <taxon>Glaciihabitans</taxon>
    </lineage>
</organism>
<sequence>MKLARATPILLLTVVLAGCATVPEPDDEALDRFGAALAEELQGIDGLQMNPRADEGELIDRIAGLSIVNDVFLSDAPFETVAAAATSVSNGNQTVLDSAVTIDDWEVLDNTAESVTVSYDVHFTRSLQELDGDAWEEVIPYEVTFDQKLSRVNSIVIRDLG</sequence>
<dbReference type="AlphaFoldDB" id="A0A4Q9GZP0"/>
<evidence type="ECO:0000313" key="2">
    <source>
        <dbReference type="EMBL" id="TBN57870.1"/>
    </source>
</evidence>
<dbReference type="EMBL" id="SISG01000001">
    <property type="protein sequence ID" value="TBN57870.1"/>
    <property type="molecule type" value="Genomic_DNA"/>
</dbReference>
<dbReference type="RefSeq" id="WP_130981979.1">
    <property type="nucleotide sequence ID" value="NZ_SISG01000001.1"/>
</dbReference>